<sequence>MQNNIKLTISTGSGRHAVFWYPQELYWADFIQKVSSPVVTAENFTAYKRLPKKQQDDLKDVGGFVGGRLAENRRKNDKVIDRSLITLDADSVPSGGTQAVLQAVSALGCAYVVYSTRKHEEAAPRLRIVIPLDKPCTAEQYEPIARKVASYIGMEIMDPSTFEASRLMYWPSVSADMPQQYVFAYEDKPFLSGEGVLAQYTNWQDVAEWPEVPGAAKVRQTAAKRQGNPLDKKGVVGAFCRTYDVPAAIAKFIPDAYNPCDTPGRYSYAEGSTVGGAVLYDGGNFIFSHHATDPISGLLCNAFDLIRLHKFGHLDADAKPETPVASLPSYRAMRSFCVEDPEVKALLSTERYAQAVEEFEGVETVQAIEDPTAWMGLMKMNENGQYVKTIENVLTVLEHDPLIRDHFYHDEFSNRPVVTARLPWEENVPGLYRERGWKDADDAGLRLHMEKFYNISGQQKIYDAMAVYATKHKRHKIREYLGALKWDGQKRLETLLIDYFGAEDNQYSRDTIKKALVAAVARIWNPGVKFDNMLILAGAQGIGKSTFFSKLGKNWFSDSLRTFEGKEASELLQGYWIIEVGELEGFNKSEMGTIKQFLSKKDDIYRAPYGHRTEAFPRTCVFFGTTNESDFLRDRTGNRRFWPVDVHKEKATKSVFTDLDDEVDQIWAEAMVYYAIGEKLFLEGAAANEAEEAQEAHKEVNPKEGVIVDFISRRVPLEWNKFGLMERRTYWATEWPKATEENTVPRDRICAAEIWCECFNNELKFMQRKDTAEINNILNSLKNTEKVRSSQRFGPDYGKQRGFWLK</sequence>
<reference evidence="2 3" key="1">
    <citation type="submission" date="2018-05" db="EMBL/GenBank/DDBJ databases">
        <title>Genome comparison of Eubacterium sp.</title>
        <authorList>
            <person name="Feng Y."/>
            <person name="Sanchez-Andrea I."/>
            <person name="Stams A.J.M."/>
            <person name="De Vos W.M."/>
        </authorList>
    </citation>
    <scope>NUCLEOTIDE SEQUENCE [LARGE SCALE GENOMIC DNA]</scope>
    <source>
        <strain evidence="2 3">YI</strain>
    </source>
</reference>
<dbReference type="SUPFAM" id="SSF52540">
    <property type="entry name" value="P-loop containing nucleoside triphosphate hydrolases"/>
    <property type="match status" value="1"/>
</dbReference>
<dbReference type="Pfam" id="PF05272">
    <property type="entry name" value="VapE-like_dom"/>
    <property type="match status" value="1"/>
</dbReference>
<dbReference type="InterPro" id="IPR027417">
    <property type="entry name" value="P-loop_NTPase"/>
</dbReference>
<protein>
    <submittedName>
        <fullName evidence="2">Virulence-associated protein E</fullName>
    </submittedName>
</protein>
<dbReference type="AlphaFoldDB" id="A0A2A5T8H2"/>
<dbReference type="InterPro" id="IPR007936">
    <property type="entry name" value="VapE-like_dom"/>
</dbReference>
<evidence type="ECO:0000259" key="1">
    <source>
        <dbReference type="Pfam" id="PF05272"/>
    </source>
</evidence>
<dbReference type="PANTHER" id="PTHR34985">
    <property type="entry name" value="SLR0554 PROTEIN"/>
    <property type="match status" value="1"/>
</dbReference>
<dbReference type="KEGG" id="emt:CPZ25_011655"/>
<feature type="domain" description="Virulence-associated protein E-like" evidence="1">
    <location>
        <begin position="483"/>
        <end position="698"/>
    </location>
</feature>
<gene>
    <name evidence="2" type="ORF">CPZ25_011655</name>
</gene>
<keyword evidence="3" id="KW-1185">Reference proteome</keyword>
<evidence type="ECO:0000313" key="2">
    <source>
        <dbReference type="EMBL" id="QCT71953.1"/>
    </source>
</evidence>
<evidence type="ECO:0000313" key="3">
    <source>
        <dbReference type="Proteomes" id="UP000218387"/>
    </source>
</evidence>
<dbReference type="EMBL" id="CP029487">
    <property type="protein sequence ID" value="QCT71953.1"/>
    <property type="molecule type" value="Genomic_DNA"/>
</dbReference>
<dbReference type="PANTHER" id="PTHR34985:SF1">
    <property type="entry name" value="SLR0554 PROTEIN"/>
    <property type="match status" value="1"/>
</dbReference>
<accession>A0A2A5T8H2</accession>
<dbReference type="RefSeq" id="WP_096920481.1">
    <property type="nucleotide sequence ID" value="NZ_CP029487.1"/>
</dbReference>
<organism evidence="2 3">
    <name type="scientific">Eubacterium maltosivorans</name>
    <dbReference type="NCBI Taxonomy" id="2041044"/>
    <lineage>
        <taxon>Bacteria</taxon>
        <taxon>Bacillati</taxon>
        <taxon>Bacillota</taxon>
        <taxon>Clostridia</taxon>
        <taxon>Eubacteriales</taxon>
        <taxon>Eubacteriaceae</taxon>
        <taxon>Eubacterium</taxon>
    </lineage>
</organism>
<proteinExistence type="predicted"/>
<dbReference type="Proteomes" id="UP000218387">
    <property type="component" value="Chromosome"/>
</dbReference>
<name>A0A2A5T8H2_EUBML</name>